<dbReference type="STRING" id="88036.D8SA01"/>
<dbReference type="HOGENOM" id="CLU_023620_2_0_1"/>
<dbReference type="AlphaFoldDB" id="D8SA01"/>
<dbReference type="CDD" id="cd01299">
    <property type="entry name" value="Met_dep_hydrolase_A"/>
    <property type="match status" value="1"/>
</dbReference>
<proteinExistence type="predicted"/>
<sequence length="380" mass="40304">LQVLDLGGRFLIPGLCDAHVHVTAISANLHDMSSIPASLITARATKVLQNMLMRGFTTVRDVGGCDWGLAKAVEEGTILGPRILFGGHALSQTGGHGDMRLAGEDDICSCSGSLALGRVCDGVAEARKAARDELRKGAYHIKIMASGGVSSPTDHLTSLQFSAEEISAIVEEATHCGKYVCAHAYTAAAVKRALELGVRSIEHGNLADTECLDLMKVKGAFLVPTLVTYHQIRRQGEASGMAPELVAKVGDLLERGLDVVALADQRGVNICFGTDLLGSMHDHQLEEFSLRSRVQSPIAILKSATSTCAQLFNMDGQIGCVAEGAYADLLVLDKNPIADIGVLADPNNLVMILKQGETVKLPKGLATKMVDGRPWTQITS</sequence>
<evidence type="ECO:0000313" key="2">
    <source>
        <dbReference type="EMBL" id="EFJ18914.1"/>
    </source>
</evidence>
<reference evidence="2 3" key="1">
    <citation type="journal article" date="2011" name="Science">
        <title>The Selaginella genome identifies genetic changes associated with the evolution of vascular plants.</title>
        <authorList>
            <person name="Banks J.A."/>
            <person name="Nishiyama T."/>
            <person name="Hasebe M."/>
            <person name="Bowman J.L."/>
            <person name="Gribskov M."/>
            <person name="dePamphilis C."/>
            <person name="Albert V.A."/>
            <person name="Aono N."/>
            <person name="Aoyama T."/>
            <person name="Ambrose B.A."/>
            <person name="Ashton N.W."/>
            <person name="Axtell M.J."/>
            <person name="Barker E."/>
            <person name="Barker M.S."/>
            <person name="Bennetzen J.L."/>
            <person name="Bonawitz N.D."/>
            <person name="Chapple C."/>
            <person name="Cheng C."/>
            <person name="Correa L.G."/>
            <person name="Dacre M."/>
            <person name="DeBarry J."/>
            <person name="Dreyer I."/>
            <person name="Elias M."/>
            <person name="Engstrom E.M."/>
            <person name="Estelle M."/>
            <person name="Feng L."/>
            <person name="Finet C."/>
            <person name="Floyd S.K."/>
            <person name="Frommer W.B."/>
            <person name="Fujita T."/>
            <person name="Gramzow L."/>
            <person name="Gutensohn M."/>
            <person name="Harholt J."/>
            <person name="Hattori M."/>
            <person name="Heyl A."/>
            <person name="Hirai T."/>
            <person name="Hiwatashi Y."/>
            <person name="Ishikawa M."/>
            <person name="Iwata M."/>
            <person name="Karol K.G."/>
            <person name="Koehler B."/>
            <person name="Kolukisaoglu U."/>
            <person name="Kubo M."/>
            <person name="Kurata T."/>
            <person name="Lalonde S."/>
            <person name="Li K."/>
            <person name="Li Y."/>
            <person name="Litt A."/>
            <person name="Lyons E."/>
            <person name="Manning G."/>
            <person name="Maruyama T."/>
            <person name="Michael T.P."/>
            <person name="Mikami K."/>
            <person name="Miyazaki S."/>
            <person name="Morinaga S."/>
            <person name="Murata T."/>
            <person name="Mueller-Roeber B."/>
            <person name="Nelson D.R."/>
            <person name="Obara M."/>
            <person name="Oguri Y."/>
            <person name="Olmstead R.G."/>
            <person name="Onodera N."/>
            <person name="Petersen B.L."/>
            <person name="Pils B."/>
            <person name="Prigge M."/>
            <person name="Rensing S.A."/>
            <person name="Riano-Pachon D.M."/>
            <person name="Roberts A.W."/>
            <person name="Sato Y."/>
            <person name="Scheller H.V."/>
            <person name="Schulz B."/>
            <person name="Schulz C."/>
            <person name="Shakirov E.V."/>
            <person name="Shibagaki N."/>
            <person name="Shinohara N."/>
            <person name="Shippen D.E."/>
            <person name="Soerensen I."/>
            <person name="Sotooka R."/>
            <person name="Sugimoto N."/>
            <person name="Sugita M."/>
            <person name="Sumikawa N."/>
            <person name="Tanurdzic M."/>
            <person name="Theissen G."/>
            <person name="Ulvskov P."/>
            <person name="Wakazuki S."/>
            <person name="Weng J.K."/>
            <person name="Willats W.W."/>
            <person name="Wipf D."/>
            <person name="Wolf P.G."/>
            <person name="Yang L."/>
            <person name="Zimmer A.D."/>
            <person name="Zhu Q."/>
            <person name="Mitros T."/>
            <person name="Hellsten U."/>
            <person name="Loque D."/>
            <person name="Otillar R."/>
            <person name="Salamov A."/>
            <person name="Schmutz J."/>
            <person name="Shapiro H."/>
            <person name="Lindquist E."/>
            <person name="Lucas S."/>
            <person name="Rokhsar D."/>
            <person name="Grigoriev I.V."/>
        </authorList>
    </citation>
    <scope>NUCLEOTIDE SEQUENCE [LARGE SCALE GENOMIC DNA]</scope>
</reference>
<dbReference type="InterPro" id="IPR032466">
    <property type="entry name" value="Metal_Hydrolase"/>
</dbReference>
<dbReference type="InParanoid" id="D8SA01"/>
<dbReference type="SUPFAM" id="SSF51338">
    <property type="entry name" value="Composite domain of metallo-dependent hydrolases"/>
    <property type="match status" value="1"/>
</dbReference>
<dbReference type="GO" id="GO:0016810">
    <property type="term" value="F:hydrolase activity, acting on carbon-nitrogen (but not peptide) bonds"/>
    <property type="evidence" value="ECO:0007669"/>
    <property type="project" value="InterPro"/>
</dbReference>
<dbReference type="EMBL" id="GL377608">
    <property type="protein sequence ID" value="EFJ18914.1"/>
    <property type="molecule type" value="Genomic_DNA"/>
</dbReference>
<dbReference type="PANTHER" id="PTHR43135:SF3">
    <property type="entry name" value="ALPHA-D-RIBOSE 1-METHYLPHOSPHONATE 5-TRIPHOSPHATE DIPHOSPHATASE"/>
    <property type="match status" value="1"/>
</dbReference>
<dbReference type="Gene3D" id="3.20.20.140">
    <property type="entry name" value="Metal-dependent hydrolases"/>
    <property type="match status" value="1"/>
</dbReference>
<name>D8SA01_SELML</name>
<protein>
    <recommendedName>
        <fullName evidence="1">Amidohydrolase-related domain-containing protein</fullName>
    </recommendedName>
</protein>
<dbReference type="InterPro" id="IPR051781">
    <property type="entry name" value="Metallo-dep_Hydrolase"/>
</dbReference>
<feature type="non-terminal residue" evidence="2">
    <location>
        <position position="1"/>
    </location>
</feature>
<dbReference type="OrthoDB" id="1887462at2759"/>
<dbReference type="eggNOG" id="ENOG502QRDE">
    <property type="taxonomic scope" value="Eukaryota"/>
</dbReference>
<dbReference type="Gene3D" id="2.30.40.10">
    <property type="entry name" value="Urease, subunit C, domain 1"/>
    <property type="match status" value="1"/>
</dbReference>
<gene>
    <name evidence="2" type="ORF">SELMODRAFT_112083</name>
</gene>
<keyword evidence="3" id="KW-1185">Reference proteome</keyword>
<dbReference type="Pfam" id="PF01979">
    <property type="entry name" value="Amidohydro_1"/>
    <property type="match status" value="1"/>
</dbReference>
<accession>D8SA01</accession>
<evidence type="ECO:0000313" key="3">
    <source>
        <dbReference type="Proteomes" id="UP000001514"/>
    </source>
</evidence>
<evidence type="ECO:0000259" key="1">
    <source>
        <dbReference type="Pfam" id="PF01979"/>
    </source>
</evidence>
<feature type="domain" description="Amidohydrolase-related" evidence="1">
    <location>
        <begin position="10"/>
        <end position="359"/>
    </location>
</feature>
<dbReference type="PANTHER" id="PTHR43135">
    <property type="entry name" value="ALPHA-D-RIBOSE 1-METHYLPHOSPHONATE 5-TRIPHOSPHATE DIPHOSPHATASE"/>
    <property type="match status" value="1"/>
</dbReference>
<dbReference type="Proteomes" id="UP000001514">
    <property type="component" value="Unassembled WGS sequence"/>
</dbReference>
<dbReference type="SUPFAM" id="SSF51556">
    <property type="entry name" value="Metallo-dependent hydrolases"/>
    <property type="match status" value="1"/>
</dbReference>
<dbReference type="OMA" id="HCIDNGV"/>
<organism evidence="3">
    <name type="scientific">Selaginella moellendorffii</name>
    <name type="common">Spikemoss</name>
    <dbReference type="NCBI Taxonomy" id="88036"/>
    <lineage>
        <taxon>Eukaryota</taxon>
        <taxon>Viridiplantae</taxon>
        <taxon>Streptophyta</taxon>
        <taxon>Embryophyta</taxon>
        <taxon>Tracheophyta</taxon>
        <taxon>Lycopodiopsida</taxon>
        <taxon>Selaginellales</taxon>
        <taxon>Selaginellaceae</taxon>
        <taxon>Selaginella</taxon>
    </lineage>
</organism>
<dbReference type="KEGG" id="smo:SELMODRAFT_112083"/>
<dbReference type="InterPro" id="IPR006680">
    <property type="entry name" value="Amidohydro-rel"/>
</dbReference>
<dbReference type="InterPro" id="IPR011059">
    <property type="entry name" value="Metal-dep_hydrolase_composite"/>
</dbReference>
<dbReference type="InterPro" id="IPR057744">
    <property type="entry name" value="OTAase-like"/>
</dbReference>